<evidence type="ECO:0000313" key="3">
    <source>
        <dbReference type="EnsemblPlants" id="Kaladp0042s0357.2.v1.1"/>
    </source>
</evidence>
<dbReference type="PANTHER" id="PTHR47762:SF2">
    <property type="entry name" value="OS04G0640800 PROTEIN"/>
    <property type="match status" value="1"/>
</dbReference>
<evidence type="ECO:0000256" key="1">
    <source>
        <dbReference type="SAM" id="MobiDB-lite"/>
    </source>
</evidence>
<evidence type="ECO:0000313" key="4">
    <source>
        <dbReference type="Proteomes" id="UP000594263"/>
    </source>
</evidence>
<dbReference type="InterPro" id="IPR007320">
    <property type="entry name" value="PDCD2_C"/>
</dbReference>
<keyword evidence="4" id="KW-1185">Reference proteome</keyword>
<feature type="domain" description="Programmed cell death protein 2 C-terminal" evidence="2">
    <location>
        <begin position="245"/>
        <end position="340"/>
    </location>
</feature>
<feature type="region of interest" description="Disordered" evidence="1">
    <location>
        <begin position="158"/>
        <end position="177"/>
    </location>
</feature>
<dbReference type="EnsemblPlants" id="Kaladp0042s0357.2.v1.1">
    <property type="protein sequence ID" value="Kaladp0042s0357.2.v1.1"/>
    <property type="gene ID" value="Kaladp0042s0357.v1.1"/>
</dbReference>
<sequence>MDQILVGVPGPWANDYSEPADHYTSKIGGIPDLPFPVETLGPGLLECATCGCSLSLVSQVYAPVHTAEIKIEERTIYVFGCVQPECGHSHLSWRALRLQKLHDGSAHDASPQALDKSVVSCPTVGLWDDDDQDVNDDFNLEELSKAFKDLASLTSHSSKENAKKQLNKTSKTSVKDSPLDLQSQVISSSAPVLPCFYLYIQEEPSATVNRSKPLLPDENQFNLHDHEAETWDQENYEYDKALSADRTYLKYKKIIDSCPQQCFRYKYGGKPVSATQTVHEPSPCQLCGAPRLYEMQLMPPLVYFLHEGADESKKYSVDNWNWMALIVYTCSKNCCAARGEVNNMSHGWTVAVEEIELQLEGRAAIFSPLLATGPAESAT</sequence>
<dbReference type="EnsemblPlants" id="Kaladp0042s0357.1.v1.1">
    <property type="protein sequence ID" value="Kaladp0042s0357.1.v1.1"/>
    <property type="gene ID" value="Kaladp0042s0357.v1.1"/>
</dbReference>
<reference evidence="3" key="1">
    <citation type="submission" date="2021-01" db="UniProtKB">
        <authorList>
            <consortium name="EnsemblPlants"/>
        </authorList>
    </citation>
    <scope>IDENTIFICATION</scope>
</reference>
<dbReference type="GO" id="GO:0005737">
    <property type="term" value="C:cytoplasm"/>
    <property type="evidence" value="ECO:0007669"/>
    <property type="project" value="InterPro"/>
</dbReference>
<evidence type="ECO:0000259" key="2">
    <source>
        <dbReference type="Pfam" id="PF04194"/>
    </source>
</evidence>
<organism evidence="3 4">
    <name type="scientific">Kalanchoe fedtschenkoi</name>
    <name type="common">Lavender scallops</name>
    <name type="synonym">South American air plant</name>
    <dbReference type="NCBI Taxonomy" id="63787"/>
    <lineage>
        <taxon>Eukaryota</taxon>
        <taxon>Viridiplantae</taxon>
        <taxon>Streptophyta</taxon>
        <taxon>Embryophyta</taxon>
        <taxon>Tracheophyta</taxon>
        <taxon>Spermatophyta</taxon>
        <taxon>Magnoliopsida</taxon>
        <taxon>eudicotyledons</taxon>
        <taxon>Gunneridae</taxon>
        <taxon>Pentapetalae</taxon>
        <taxon>Saxifragales</taxon>
        <taxon>Crassulaceae</taxon>
        <taxon>Kalanchoe</taxon>
    </lineage>
</organism>
<dbReference type="OMA" id="MPGPWAD"/>
<protein>
    <recommendedName>
        <fullName evidence="2">Programmed cell death protein 2 C-terminal domain-containing protein</fullName>
    </recommendedName>
</protein>
<dbReference type="Gramene" id="Kaladp0042s0357.1.v1.1">
    <property type="protein sequence ID" value="Kaladp0042s0357.1.v1.1"/>
    <property type="gene ID" value="Kaladp0042s0357.v1.1"/>
</dbReference>
<dbReference type="Gramene" id="Kaladp0042s0357.2.v1.1">
    <property type="protein sequence ID" value="Kaladp0042s0357.2.v1.1"/>
    <property type="gene ID" value="Kaladp0042s0357.v1.1"/>
</dbReference>
<accession>A0A7N0TRF6</accession>
<dbReference type="Proteomes" id="UP000594263">
    <property type="component" value="Unplaced"/>
</dbReference>
<proteinExistence type="predicted"/>
<name>A0A7N0TRF6_KALFE</name>
<dbReference type="AlphaFoldDB" id="A0A7N0TRF6"/>
<dbReference type="PANTHER" id="PTHR47762">
    <property type="entry name" value="OSJNBB0079B02.4 PROTEIN"/>
    <property type="match status" value="1"/>
</dbReference>
<dbReference type="Pfam" id="PF04194">
    <property type="entry name" value="PDCD2_C"/>
    <property type="match status" value="1"/>
</dbReference>